<protein>
    <recommendedName>
        <fullName evidence="4">Ribosomal RNA-processing protein 7 C-terminal domain-containing protein</fullName>
    </recommendedName>
</protein>
<dbReference type="GO" id="GO:0006364">
    <property type="term" value="P:rRNA processing"/>
    <property type="evidence" value="ECO:0007669"/>
    <property type="project" value="TreeGrafter"/>
</dbReference>
<keyword evidence="6" id="KW-1185">Reference proteome</keyword>
<feature type="region of interest" description="Disordered" evidence="3">
    <location>
        <begin position="1"/>
        <end position="26"/>
    </location>
</feature>
<evidence type="ECO:0000256" key="1">
    <source>
        <dbReference type="ARBA" id="ARBA00006110"/>
    </source>
</evidence>
<evidence type="ECO:0000256" key="3">
    <source>
        <dbReference type="SAM" id="MobiDB-lite"/>
    </source>
</evidence>
<evidence type="ECO:0000313" key="5">
    <source>
        <dbReference type="EMBL" id="KAK5529091.1"/>
    </source>
</evidence>
<reference evidence="5 6" key="1">
    <citation type="submission" date="2023-06" db="EMBL/GenBank/DDBJ databases">
        <title>Black Yeasts Isolated from many extreme environments.</title>
        <authorList>
            <person name="Coleine C."/>
            <person name="Stajich J.E."/>
            <person name="Selbmann L."/>
        </authorList>
    </citation>
    <scope>NUCLEOTIDE SEQUENCE [LARGE SCALE GENOMIC DNA]</scope>
    <source>
        <strain evidence="5 6">CCFEE 5887</strain>
    </source>
</reference>
<dbReference type="InterPro" id="IPR024326">
    <property type="entry name" value="RRP7_C"/>
</dbReference>
<dbReference type="GO" id="GO:0000028">
    <property type="term" value="P:ribosomal small subunit assembly"/>
    <property type="evidence" value="ECO:0007669"/>
    <property type="project" value="TreeGrafter"/>
</dbReference>
<dbReference type="GO" id="GO:0034456">
    <property type="term" value="C:UTP-C complex"/>
    <property type="evidence" value="ECO:0007669"/>
    <property type="project" value="TreeGrafter"/>
</dbReference>
<feature type="coiled-coil region" evidence="2">
    <location>
        <begin position="428"/>
        <end position="478"/>
    </location>
</feature>
<organism evidence="5 6">
    <name type="scientific">Vermiconidia calcicola</name>
    <dbReference type="NCBI Taxonomy" id="1690605"/>
    <lineage>
        <taxon>Eukaryota</taxon>
        <taxon>Fungi</taxon>
        <taxon>Dikarya</taxon>
        <taxon>Ascomycota</taxon>
        <taxon>Pezizomycotina</taxon>
        <taxon>Dothideomycetes</taxon>
        <taxon>Dothideomycetidae</taxon>
        <taxon>Mycosphaerellales</taxon>
        <taxon>Extremaceae</taxon>
        <taxon>Vermiconidia</taxon>
    </lineage>
</organism>
<evidence type="ECO:0000256" key="2">
    <source>
        <dbReference type="SAM" id="Coils"/>
    </source>
</evidence>
<evidence type="ECO:0000259" key="4">
    <source>
        <dbReference type="Pfam" id="PF12923"/>
    </source>
</evidence>
<sequence length="495" mass="56890">MGGCFSGPQGDPPAANGPQAQDTVSQGLADAQQAVGLIDGIYKIVEPHILAAMKRRDETKYLKKFIGPWWEQAFEHGACMVPVLDVKDFEKHLQHKNARLQPQRNCTASSPWGRLLHALAIDPDDLVVTWKPASGARWEMPKGELAMDVRGAAFCHLVNLYKIEDPSDEGFLVEGKRQEKGRCRLSFGWLTWTSDDAGHMLATFEPDTIPKLNGPKLPFGRIDTTPLQQGHAELWKSYEAAFKDGISDEELVWPDPSKALLPERLERLVASLRKLEHSSAKLILTRTWLDQASSIRRRATTDGGNDKTFLQDAYMTLAQHPKRPLLMDYECSDIQAELESCFFFKKDEFSIQRPRPPHSMPFRQISYRQILHDTLESYSAQPSTSWKGRLYTSRDHVYTVMTWDRVLETADEDGFVTVTQGSSRATRAEEAQQLAEKQKDKNKGLEDFYRFQMRQRRKEEHADMLQKFEHDKRKVEEMRQRRGTFKVYYAQEYCF</sequence>
<dbReference type="AlphaFoldDB" id="A0AAV9PXW9"/>
<dbReference type="PANTHER" id="PTHR13191">
    <property type="entry name" value="RIBOSOMAL RNA PROCESSING PROTEIN 7-RELATED"/>
    <property type="match status" value="1"/>
</dbReference>
<dbReference type="Pfam" id="PF12923">
    <property type="entry name" value="RRP7"/>
    <property type="match status" value="1"/>
</dbReference>
<feature type="domain" description="Ribosomal RNA-processing protein 7 C-terminal" evidence="4">
    <location>
        <begin position="408"/>
        <end position="488"/>
    </location>
</feature>
<dbReference type="InterPro" id="IPR040446">
    <property type="entry name" value="RRP7"/>
</dbReference>
<evidence type="ECO:0000313" key="6">
    <source>
        <dbReference type="Proteomes" id="UP001345827"/>
    </source>
</evidence>
<gene>
    <name evidence="5" type="ORF">LTR25_009828</name>
</gene>
<proteinExistence type="inferred from homology"/>
<dbReference type="PANTHER" id="PTHR13191:SF0">
    <property type="entry name" value="RIBOSOMAL RNA-PROCESSING PROTEIN 7 HOMOLOG A-RELATED"/>
    <property type="match status" value="1"/>
</dbReference>
<accession>A0AAV9PXW9</accession>
<name>A0AAV9PXW9_9PEZI</name>
<dbReference type="EMBL" id="JAXLQG010000023">
    <property type="protein sequence ID" value="KAK5529091.1"/>
    <property type="molecule type" value="Genomic_DNA"/>
</dbReference>
<comment type="caution">
    <text evidence="5">The sequence shown here is derived from an EMBL/GenBank/DDBJ whole genome shotgun (WGS) entry which is preliminary data.</text>
</comment>
<dbReference type="Gene3D" id="6.10.250.1770">
    <property type="match status" value="1"/>
</dbReference>
<dbReference type="Proteomes" id="UP001345827">
    <property type="component" value="Unassembled WGS sequence"/>
</dbReference>
<keyword evidence="2" id="KW-0175">Coiled coil</keyword>
<dbReference type="GO" id="GO:0032545">
    <property type="term" value="C:CURI complex"/>
    <property type="evidence" value="ECO:0007669"/>
    <property type="project" value="TreeGrafter"/>
</dbReference>
<comment type="similarity">
    <text evidence="1">Belongs to the RRP7 family.</text>
</comment>